<dbReference type="Proteomes" id="UP000824017">
    <property type="component" value="Unassembled WGS sequence"/>
</dbReference>
<protein>
    <submittedName>
        <fullName evidence="5">Mannitol dehydrogenase family protein</fullName>
    </submittedName>
</protein>
<comment type="catalytic activity">
    <reaction evidence="2">
        <text>D-mannitol 1-phosphate + NAD(+) = beta-D-fructose 6-phosphate + NADH + H(+)</text>
        <dbReference type="Rhea" id="RHEA:19661"/>
        <dbReference type="ChEBI" id="CHEBI:15378"/>
        <dbReference type="ChEBI" id="CHEBI:57540"/>
        <dbReference type="ChEBI" id="CHEBI:57634"/>
        <dbReference type="ChEBI" id="CHEBI:57945"/>
        <dbReference type="ChEBI" id="CHEBI:61381"/>
        <dbReference type="EC" id="1.1.1.17"/>
    </reaction>
</comment>
<feature type="domain" description="Mannitol dehydrogenase C-terminal" evidence="4">
    <location>
        <begin position="319"/>
        <end position="510"/>
    </location>
</feature>
<dbReference type="PANTHER" id="PTHR43362">
    <property type="entry name" value="MANNITOL DEHYDROGENASE DSF1-RELATED"/>
    <property type="match status" value="1"/>
</dbReference>
<comment type="caution">
    <text evidence="5">The sequence shown here is derived from an EMBL/GenBank/DDBJ whole genome shotgun (WGS) entry which is preliminary data.</text>
</comment>
<evidence type="ECO:0000256" key="1">
    <source>
        <dbReference type="ARBA" id="ARBA00023002"/>
    </source>
</evidence>
<dbReference type="InterPro" id="IPR036291">
    <property type="entry name" value="NAD(P)-bd_dom_sf"/>
</dbReference>
<dbReference type="AlphaFoldDB" id="A0A9D2D929"/>
<reference evidence="5" key="1">
    <citation type="journal article" date="2021" name="PeerJ">
        <title>Extensive microbial diversity within the chicken gut microbiome revealed by metagenomics and culture.</title>
        <authorList>
            <person name="Gilroy R."/>
            <person name="Ravi A."/>
            <person name="Getino M."/>
            <person name="Pursley I."/>
            <person name="Horton D.L."/>
            <person name="Alikhan N.F."/>
            <person name="Baker D."/>
            <person name="Gharbi K."/>
            <person name="Hall N."/>
            <person name="Watson M."/>
            <person name="Adriaenssens E.M."/>
            <person name="Foster-Nyarko E."/>
            <person name="Jarju S."/>
            <person name="Secka A."/>
            <person name="Antonio M."/>
            <person name="Oren A."/>
            <person name="Chaudhuri R.R."/>
            <person name="La Ragione R."/>
            <person name="Hildebrand F."/>
            <person name="Pallen M.J."/>
        </authorList>
    </citation>
    <scope>NUCLEOTIDE SEQUENCE</scope>
    <source>
        <strain evidence="5">ChiGjej1B1-13045</strain>
    </source>
</reference>
<evidence type="ECO:0000256" key="2">
    <source>
        <dbReference type="ARBA" id="ARBA00048615"/>
    </source>
</evidence>
<dbReference type="Pfam" id="PF01232">
    <property type="entry name" value="Mannitol_dh"/>
    <property type="match status" value="1"/>
</dbReference>
<dbReference type="InterPro" id="IPR013118">
    <property type="entry name" value="Mannitol_DH_C"/>
</dbReference>
<dbReference type="SUPFAM" id="SSF51735">
    <property type="entry name" value="NAD(P)-binding Rossmann-fold domains"/>
    <property type="match status" value="1"/>
</dbReference>
<organism evidence="5 6">
    <name type="scientific">Candidatus Mediterraneibacter stercorigallinarum</name>
    <dbReference type="NCBI Taxonomy" id="2838686"/>
    <lineage>
        <taxon>Bacteria</taxon>
        <taxon>Bacillati</taxon>
        <taxon>Bacillota</taxon>
        <taxon>Clostridia</taxon>
        <taxon>Lachnospirales</taxon>
        <taxon>Lachnospiraceae</taxon>
        <taxon>Mediterraneibacter</taxon>
    </lineage>
</organism>
<dbReference type="InterPro" id="IPR013328">
    <property type="entry name" value="6PGD_dom2"/>
</dbReference>
<evidence type="ECO:0000259" key="4">
    <source>
        <dbReference type="Pfam" id="PF08125"/>
    </source>
</evidence>
<dbReference type="GO" id="GO:0008926">
    <property type="term" value="F:mannitol-1-phosphate 5-dehydrogenase activity"/>
    <property type="evidence" value="ECO:0007669"/>
    <property type="project" value="UniProtKB-EC"/>
</dbReference>
<dbReference type="Gene3D" id="3.40.50.720">
    <property type="entry name" value="NAD(P)-binding Rossmann-like Domain"/>
    <property type="match status" value="1"/>
</dbReference>
<dbReference type="PANTHER" id="PTHR43362:SF1">
    <property type="entry name" value="MANNITOL DEHYDROGENASE 2-RELATED"/>
    <property type="match status" value="1"/>
</dbReference>
<gene>
    <name evidence="5" type="ORF">H9817_02270</name>
</gene>
<dbReference type="InterPro" id="IPR008927">
    <property type="entry name" value="6-PGluconate_DH-like_C_sf"/>
</dbReference>
<dbReference type="InterPro" id="IPR050988">
    <property type="entry name" value="Mannitol_DH/Oxidoreductase"/>
</dbReference>
<dbReference type="InterPro" id="IPR013131">
    <property type="entry name" value="Mannitol_DH_N"/>
</dbReference>
<accession>A0A9D2D929</accession>
<dbReference type="EMBL" id="DXCD01000063">
    <property type="protein sequence ID" value="HIZ12741.1"/>
    <property type="molecule type" value="Genomic_DNA"/>
</dbReference>
<keyword evidence="1" id="KW-0560">Oxidoreductase</keyword>
<evidence type="ECO:0000259" key="3">
    <source>
        <dbReference type="Pfam" id="PF01232"/>
    </source>
</evidence>
<dbReference type="Gene3D" id="1.10.1040.10">
    <property type="entry name" value="N-(1-d-carboxylethyl)-l-norvaline Dehydrogenase, domain 2"/>
    <property type="match status" value="1"/>
</dbReference>
<proteinExistence type="predicted"/>
<feature type="domain" description="Mannitol dehydrogenase N-terminal" evidence="3">
    <location>
        <begin position="40"/>
        <end position="308"/>
    </location>
</feature>
<dbReference type="Pfam" id="PF08125">
    <property type="entry name" value="Mannitol_dh_C"/>
    <property type="match status" value="1"/>
</dbReference>
<name>A0A9D2D929_9FIRM</name>
<evidence type="ECO:0000313" key="5">
    <source>
        <dbReference type="EMBL" id="HIZ12741.1"/>
    </source>
</evidence>
<sequence>MKLNETGLSSRKKWKDAGYQLPEYDRRKTAEATRKAPFWIHFGAGNIFRAFQANVVQKLLNSKDLDRGLIAVEGYDYEIIEKMYHPHDGLSILVTLKADGNIEKTVVGSVVESLVLNSDDEAQFGRLKEIFSSDTLQMATFTITEKGYSLTDGRGIPFADVAEDMQSGPEKPSSYIGKLASLLHTRYLSGGTPIAMVSMDNCSHNGDKLRDAVTAFAETWEENGKAKKGFLSYVEDPAKVSFPWTMIDKITPRPDPSVEALLNKDGIENLDPVITSKKTYVAPFVNAEESEYLVIEDSFPNGRPPLEKGGFIFTDRETVDKVEKMKVCTCLNPLHTALAVFGCLLGYDLISKEMGDPALKKLVETIGYKEGLPVVTDPGILDPKEFIDTVLNVRIPNPFMPDTPQRIATDTSQKLSIRFGETVKAYMRSDKLDVSELKCIPLVFAGWIRYLMAVDDSGAPFELSPDPLLETVRPYVASVRLGDGTDAAKAEELLKPLLTDKEIFGVDLFEAGLAGLVCRYFEEMVKGPGAVRSALESCICLQAAPDRQI</sequence>
<dbReference type="SUPFAM" id="SSF48179">
    <property type="entry name" value="6-phosphogluconate dehydrogenase C-terminal domain-like"/>
    <property type="match status" value="1"/>
</dbReference>
<evidence type="ECO:0000313" key="6">
    <source>
        <dbReference type="Proteomes" id="UP000824017"/>
    </source>
</evidence>
<reference evidence="5" key="2">
    <citation type="submission" date="2021-04" db="EMBL/GenBank/DDBJ databases">
        <authorList>
            <person name="Gilroy R."/>
        </authorList>
    </citation>
    <scope>NUCLEOTIDE SEQUENCE</scope>
    <source>
        <strain evidence="5">ChiGjej1B1-13045</strain>
    </source>
</reference>